<dbReference type="Proteomes" id="UP000183487">
    <property type="component" value="Unassembled WGS sequence"/>
</dbReference>
<dbReference type="AlphaFoldDB" id="A0A1H1HGY2"/>
<proteinExistence type="predicted"/>
<name>A0A1H1HGY2_9BURK</name>
<organism evidence="1 2">
    <name type="scientific">Paraburkholderia fungorum</name>
    <dbReference type="NCBI Taxonomy" id="134537"/>
    <lineage>
        <taxon>Bacteria</taxon>
        <taxon>Pseudomonadati</taxon>
        <taxon>Pseudomonadota</taxon>
        <taxon>Betaproteobacteria</taxon>
        <taxon>Burkholderiales</taxon>
        <taxon>Burkholderiaceae</taxon>
        <taxon>Paraburkholderia</taxon>
    </lineage>
</organism>
<accession>A0A1H1HGY2</accession>
<dbReference type="EMBL" id="FNKP01000002">
    <property type="protein sequence ID" value="SDR24711.1"/>
    <property type="molecule type" value="Genomic_DNA"/>
</dbReference>
<dbReference type="RefSeq" id="WP_143026321.1">
    <property type="nucleotide sequence ID" value="NZ_FNKP01000002.1"/>
</dbReference>
<dbReference type="OrthoDB" id="9101452at2"/>
<evidence type="ECO:0000313" key="1">
    <source>
        <dbReference type="EMBL" id="SDR24711.1"/>
    </source>
</evidence>
<gene>
    <name evidence="1" type="ORF">SAMN05443245_3899</name>
</gene>
<protein>
    <submittedName>
        <fullName evidence="1">Uncharacterized protein</fullName>
    </submittedName>
</protein>
<reference evidence="2" key="1">
    <citation type="submission" date="2016-10" db="EMBL/GenBank/DDBJ databases">
        <authorList>
            <person name="Varghese N."/>
        </authorList>
    </citation>
    <scope>NUCLEOTIDE SEQUENCE [LARGE SCALE GENOMIC DNA]</scope>
    <source>
        <strain evidence="2">GAS106B</strain>
    </source>
</reference>
<sequence length="135" mass="14459">MRVKNSITWRRSWRDATQAADVLQADAPASRSRAMVKAASLMAIAAAITWGTTWPLASSDVMTGVGLSRSYPTNSATPTRDAPRNCSARYAALLDLAELARRDGKSSEVVIRGLSDRRGAMSGCLPINRAEPANP</sequence>
<keyword evidence="2" id="KW-1185">Reference proteome</keyword>
<evidence type="ECO:0000313" key="2">
    <source>
        <dbReference type="Proteomes" id="UP000183487"/>
    </source>
</evidence>